<feature type="transmembrane region" description="Helical" evidence="2">
    <location>
        <begin position="6"/>
        <end position="28"/>
    </location>
</feature>
<dbReference type="AlphaFoldDB" id="A0A1G5RZN5"/>
<keyword evidence="4" id="KW-1185">Reference proteome</keyword>
<evidence type="ECO:0000256" key="2">
    <source>
        <dbReference type="SAM" id="Phobius"/>
    </source>
</evidence>
<protein>
    <submittedName>
        <fullName evidence="3">Uncharacterized protein</fullName>
    </submittedName>
</protein>
<gene>
    <name evidence="3" type="ORF">SAMN03080599_01658</name>
</gene>
<dbReference type="RefSeq" id="WP_092590432.1">
    <property type="nucleotide sequence ID" value="NZ_FMWL01000006.1"/>
</dbReference>
<evidence type="ECO:0000256" key="1">
    <source>
        <dbReference type="SAM" id="MobiDB-lite"/>
    </source>
</evidence>
<keyword evidence="2" id="KW-1133">Transmembrane helix</keyword>
<feature type="compositionally biased region" description="Basic and acidic residues" evidence="1">
    <location>
        <begin position="42"/>
        <end position="51"/>
    </location>
</feature>
<evidence type="ECO:0000313" key="3">
    <source>
        <dbReference type="EMBL" id="SCZ79230.1"/>
    </source>
</evidence>
<name>A0A1G5RZN5_9FIRM</name>
<sequence>MSAVQIVTLVVVGIIVLGCLAFFLSDLWKMRKALDRAQPMEQRARTDERPSAKRKSQVGKDKKGNRLKVIK</sequence>
<dbReference type="Proteomes" id="UP000199208">
    <property type="component" value="Unassembled WGS sequence"/>
</dbReference>
<organism evidence="3 4">
    <name type="scientific">Acidaminobacter hydrogenoformans DSM 2784</name>
    <dbReference type="NCBI Taxonomy" id="1120920"/>
    <lineage>
        <taxon>Bacteria</taxon>
        <taxon>Bacillati</taxon>
        <taxon>Bacillota</taxon>
        <taxon>Clostridia</taxon>
        <taxon>Peptostreptococcales</taxon>
        <taxon>Acidaminobacteraceae</taxon>
        <taxon>Acidaminobacter</taxon>
    </lineage>
</organism>
<reference evidence="3 4" key="1">
    <citation type="submission" date="2016-10" db="EMBL/GenBank/DDBJ databases">
        <authorList>
            <person name="de Groot N.N."/>
        </authorList>
    </citation>
    <scope>NUCLEOTIDE SEQUENCE [LARGE SCALE GENOMIC DNA]</scope>
    <source>
        <strain evidence="3 4">DSM 2784</strain>
    </source>
</reference>
<dbReference type="EMBL" id="FMWL01000006">
    <property type="protein sequence ID" value="SCZ79230.1"/>
    <property type="molecule type" value="Genomic_DNA"/>
</dbReference>
<dbReference type="STRING" id="1120920.SAMN03080599_01658"/>
<evidence type="ECO:0000313" key="4">
    <source>
        <dbReference type="Proteomes" id="UP000199208"/>
    </source>
</evidence>
<keyword evidence="2" id="KW-0812">Transmembrane</keyword>
<accession>A0A1G5RZN5</accession>
<proteinExistence type="predicted"/>
<keyword evidence="2" id="KW-0472">Membrane</keyword>
<feature type="region of interest" description="Disordered" evidence="1">
    <location>
        <begin position="37"/>
        <end position="71"/>
    </location>
</feature>